<dbReference type="InterPro" id="IPR008628">
    <property type="entry name" value="GPP34-like"/>
</dbReference>
<dbReference type="Gene3D" id="1.10.3630.10">
    <property type="entry name" value="yeast vps74-n-term truncation variant domain like"/>
    <property type="match status" value="1"/>
</dbReference>
<proteinExistence type="predicted"/>
<evidence type="ECO:0000256" key="1">
    <source>
        <dbReference type="ARBA" id="ARBA00004255"/>
    </source>
</evidence>
<organism evidence="5 6">
    <name type="scientific">Streptomyces orinoci</name>
    <name type="common">Streptoverticillium orinoci</name>
    <dbReference type="NCBI Taxonomy" id="67339"/>
    <lineage>
        <taxon>Bacteria</taxon>
        <taxon>Bacillati</taxon>
        <taxon>Actinomycetota</taxon>
        <taxon>Actinomycetes</taxon>
        <taxon>Kitasatosporales</taxon>
        <taxon>Streptomycetaceae</taxon>
        <taxon>Streptomyces</taxon>
    </lineage>
</organism>
<sequence>MTTPRDLMIIAMDVAPSRPVEQGEMSLALAGAELVELLGAGAVTLRDDRIVPGGAMVPGDRLLEQAAGSLVREEPYESVEDWLWRRGRDLAPAYLAALEGEGLVKRQGHGWMPLREGRVALVDSSDRRRAADRWAADEPVLLALATAVGIRDEGAGDTPEVADEEVEAVLAVVVGAVVELEGVRQRRAIEQEAFDNIWRVP</sequence>
<keyword evidence="6" id="KW-1185">Reference proteome</keyword>
<keyword evidence="2" id="KW-0333">Golgi apparatus</keyword>
<name>A0ABV3K5M6_STRON</name>
<reference evidence="5 6" key="1">
    <citation type="submission" date="2024-06" db="EMBL/GenBank/DDBJ databases">
        <title>The Natural Products Discovery Center: Release of the First 8490 Sequenced Strains for Exploring Actinobacteria Biosynthetic Diversity.</title>
        <authorList>
            <person name="Kalkreuter E."/>
            <person name="Kautsar S.A."/>
            <person name="Yang D."/>
            <person name="Bader C.D."/>
            <person name="Teijaro C.N."/>
            <person name="Fluegel L."/>
            <person name="Davis C.M."/>
            <person name="Simpson J.R."/>
            <person name="Lauterbach L."/>
            <person name="Steele A.D."/>
            <person name="Gui C."/>
            <person name="Meng S."/>
            <person name="Li G."/>
            <person name="Viehrig K."/>
            <person name="Ye F."/>
            <person name="Su P."/>
            <person name="Kiefer A.F."/>
            <person name="Nichols A."/>
            <person name="Cepeda A.J."/>
            <person name="Yan W."/>
            <person name="Fan B."/>
            <person name="Jiang Y."/>
            <person name="Adhikari A."/>
            <person name="Zheng C.-J."/>
            <person name="Schuster L."/>
            <person name="Cowan T.M."/>
            <person name="Smanski M.J."/>
            <person name="Chevrette M.G."/>
            <person name="De Carvalho L.P.S."/>
            <person name="Shen B."/>
        </authorList>
    </citation>
    <scope>NUCLEOTIDE SEQUENCE [LARGE SCALE GENOMIC DNA]</scope>
    <source>
        <strain evidence="5 6">NPDC052347</strain>
    </source>
</reference>
<dbReference type="Proteomes" id="UP001552594">
    <property type="component" value="Unassembled WGS sequence"/>
</dbReference>
<accession>A0ABV3K5M6</accession>
<dbReference type="Pfam" id="PF05719">
    <property type="entry name" value="GPP34"/>
    <property type="match status" value="1"/>
</dbReference>
<evidence type="ECO:0000256" key="3">
    <source>
        <dbReference type="ARBA" id="ARBA00023121"/>
    </source>
</evidence>
<keyword evidence="4" id="KW-0472">Membrane</keyword>
<protein>
    <submittedName>
        <fullName evidence="5">GPP34 family phosphoprotein</fullName>
    </submittedName>
</protein>
<dbReference type="InterPro" id="IPR038261">
    <property type="entry name" value="GPP34-like_sf"/>
</dbReference>
<evidence type="ECO:0000256" key="4">
    <source>
        <dbReference type="ARBA" id="ARBA00023136"/>
    </source>
</evidence>
<evidence type="ECO:0000256" key="2">
    <source>
        <dbReference type="ARBA" id="ARBA00023034"/>
    </source>
</evidence>
<evidence type="ECO:0000313" key="5">
    <source>
        <dbReference type="EMBL" id="MEV5509095.1"/>
    </source>
</evidence>
<gene>
    <name evidence="5" type="ORF">AB0L16_22130</name>
</gene>
<evidence type="ECO:0000313" key="6">
    <source>
        <dbReference type="Proteomes" id="UP001552594"/>
    </source>
</evidence>
<dbReference type="EMBL" id="JBFAUK010000018">
    <property type="protein sequence ID" value="MEV5509095.1"/>
    <property type="molecule type" value="Genomic_DNA"/>
</dbReference>
<keyword evidence="3" id="KW-0446">Lipid-binding</keyword>
<dbReference type="RefSeq" id="WP_109282365.1">
    <property type="nucleotide sequence ID" value="NZ_JBFAUK010000018.1"/>
</dbReference>
<comment type="caution">
    <text evidence="5">The sequence shown here is derived from an EMBL/GenBank/DDBJ whole genome shotgun (WGS) entry which is preliminary data.</text>
</comment>
<comment type="subcellular location">
    <subcellularLocation>
        <location evidence="1">Golgi apparatus membrane</location>
        <topology evidence="1">Peripheral membrane protein</topology>
        <orientation evidence="1">Cytoplasmic side</orientation>
    </subcellularLocation>
</comment>